<dbReference type="GO" id="GO:2001070">
    <property type="term" value="F:starch binding"/>
    <property type="evidence" value="ECO:0007669"/>
    <property type="project" value="TreeGrafter"/>
</dbReference>
<keyword evidence="3" id="KW-0934">Plastid</keyword>
<comment type="subcellular location">
    <subcellularLocation>
        <location evidence="1">Plastid</location>
        <location evidence="1">Chloroplast stroma</location>
    </subcellularLocation>
</comment>
<evidence type="ECO:0000256" key="4">
    <source>
        <dbReference type="ARBA" id="ARBA00022946"/>
    </source>
</evidence>
<dbReference type="Proteomes" id="UP001206925">
    <property type="component" value="Unassembled WGS sequence"/>
</dbReference>
<dbReference type="PANTHER" id="PTHR34113:SF2">
    <property type="entry name" value="PROTEIN LIKE EARLY STARVATION, CHLOROPLASTIC"/>
    <property type="match status" value="1"/>
</dbReference>
<evidence type="ECO:0000313" key="8">
    <source>
        <dbReference type="Proteomes" id="UP001206925"/>
    </source>
</evidence>
<comment type="similarity">
    <text evidence="5">Belongs to the ESV1 family.</text>
</comment>
<evidence type="ECO:0000256" key="2">
    <source>
        <dbReference type="ARBA" id="ARBA00022528"/>
    </source>
</evidence>
<dbReference type="InterPro" id="IPR052495">
    <property type="entry name" value="Alpha-glucan_binding_chloro"/>
</dbReference>
<keyword evidence="8" id="KW-1185">Reference proteome</keyword>
<organism evidence="7 8">
    <name type="scientific">Ambrosia artemisiifolia</name>
    <name type="common">Common ragweed</name>
    <dbReference type="NCBI Taxonomy" id="4212"/>
    <lineage>
        <taxon>Eukaryota</taxon>
        <taxon>Viridiplantae</taxon>
        <taxon>Streptophyta</taxon>
        <taxon>Embryophyta</taxon>
        <taxon>Tracheophyta</taxon>
        <taxon>Spermatophyta</taxon>
        <taxon>Magnoliopsida</taxon>
        <taxon>eudicotyledons</taxon>
        <taxon>Gunneridae</taxon>
        <taxon>Pentapetalae</taxon>
        <taxon>asterids</taxon>
        <taxon>campanulids</taxon>
        <taxon>Asterales</taxon>
        <taxon>Asteraceae</taxon>
        <taxon>Asteroideae</taxon>
        <taxon>Heliantheae alliance</taxon>
        <taxon>Heliantheae</taxon>
        <taxon>Ambrosia</taxon>
    </lineage>
</organism>
<protein>
    <submittedName>
        <fullName evidence="7">Uncharacterized protein</fullName>
    </submittedName>
</protein>
<evidence type="ECO:0000256" key="3">
    <source>
        <dbReference type="ARBA" id="ARBA00022640"/>
    </source>
</evidence>
<keyword evidence="2" id="KW-0150">Chloroplast</keyword>
<dbReference type="PANTHER" id="PTHR34113">
    <property type="entry name" value="INACTIVE PURPLE ACID PHOSPHATASE-LIKE PROTEIN"/>
    <property type="match status" value="1"/>
</dbReference>
<sequence>MKTRRSWMLQYGSKEMMSQSYNNKVEGSLPITSSSSSSSKDGRASDNGFIRGTRLGAIAGFTCLLVSSQDLSVTTSPSMADFMEELFRGRFAEERFPPELLTAYHWQYTDKWAERCERDKWTKWGDKWDEHFDPNGHGMKQGETWWEGAYGERWNKTWGEGHNGSGWVHRYGKSRCSQHWDTHDDTADELAKSIREFVTRLPQPIKASKKKDPVQDHIREMLDEATPNVQHHGFGGHDHSHGHGKEVGYPSGYGLKDEL</sequence>
<name>A0AAD5GJ71_AMBAR</name>
<evidence type="ECO:0000313" key="7">
    <source>
        <dbReference type="EMBL" id="KAI7744805.1"/>
    </source>
</evidence>
<feature type="compositionally biased region" description="Basic and acidic residues" evidence="6">
    <location>
        <begin position="235"/>
        <end position="246"/>
    </location>
</feature>
<evidence type="ECO:0000256" key="5">
    <source>
        <dbReference type="ARBA" id="ARBA00038237"/>
    </source>
</evidence>
<evidence type="ECO:0000256" key="6">
    <source>
        <dbReference type="SAM" id="MobiDB-lite"/>
    </source>
</evidence>
<dbReference type="GO" id="GO:2000904">
    <property type="term" value="P:regulation of starch metabolic process"/>
    <property type="evidence" value="ECO:0007669"/>
    <property type="project" value="TreeGrafter"/>
</dbReference>
<accession>A0AAD5GJ71</accession>
<dbReference type="GO" id="GO:0043036">
    <property type="term" value="C:starch grain"/>
    <property type="evidence" value="ECO:0007669"/>
    <property type="project" value="TreeGrafter"/>
</dbReference>
<keyword evidence="4" id="KW-0809">Transit peptide</keyword>
<comment type="caution">
    <text evidence="7">The sequence shown here is derived from an EMBL/GenBank/DDBJ whole genome shotgun (WGS) entry which is preliminary data.</text>
</comment>
<reference evidence="7" key="1">
    <citation type="submission" date="2022-06" db="EMBL/GenBank/DDBJ databases">
        <title>Uncovering the hologenomic basis of an extraordinary plant invasion.</title>
        <authorList>
            <person name="Bieker V.C."/>
            <person name="Martin M.D."/>
            <person name="Gilbert T."/>
            <person name="Hodgins K."/>
            <person name="Battlay P."/>
            <person name="Petersen B."/>
            <person name="Wilson J."/>
        </authorList>
    </citation>
    <scope>NUCLEOTIDE SEQUENCE</scope>
    <source>
        <strain evidence="7">AA19_3_7</strain>
        <tissue evidence="7">Leaf</tissue>
    </source>
</reference>
<dbReference type="GO" id="GO:0009570">
    <property type="term" value="C:chloroplast stroma"/>
    <property type="evidence" value="ECO:0007669"/>
    <property type="project" value="UniProtKB-SubCell"/>
</dbReference>
<dbReference type="EMBL" id="JAMZMK010007436">
    <property type="protein sequence ID" value="KAI7744805.1"/>
    <property type="molecule type" value="Genomic_DNA"/>
</dbReference>
<proteinExistence type="inferred from homology"/>
<feature type="region of interest" description="Disordered" evidence="6">
    <location>
        <begin position="25"/>
        <end position="45"/>
    </location>
</feature>
<gene>
    <name evidence="7" type="ORF">M8C21_007002</name>
</gene>
<dbReference type="AlphaFoldDB" id="A0AAD5GJ71"/>
<evidence type="ECO:0000256" key="1">
    <source>
        <dbReference type="ARBA" id="ARBA00004470"/>
    </source>
</evidence>
<dbReference type="GO" id="GO:0005982">
    <property type="term" value="P:starch metabolic process"/>
    <property type="evidence" value="ECO:0007669"/>
    <property type="project" value="TreeGrafter"/>
</dbReference>
<feature type="region of interest" description="Disordered" evidence="6">
    <location>
        <begin position="232"/>
        <end position="259"/>
    </location>
</feature>